<evidence type="ECO:0000259" key="1">
    <source>
        <dbReference type="Pfam" id="PF00534"/>
    </source>
</evidence>
<dbReference type="OrthoDB" id="9768685at2"/>
<dbReference type="RefSeq" id="WP_072881069.1">
    <property type="nucleotide sequence ID" value="NZ_FQVT01000014.1"/>
</dbReference>
<evidence type="ECO:0000313" key="3">
    <source>
        <dbReference type="EMBL" id="SHG50587.1"/>
    </source>
</evidence>
<dbReference type="PANTHER" id="PTHR45947">
    <property type="entry name" value="SULFOQUINOVOSYL TRANSFERASE SQD2"/>
    <property type="match status" value="1"/>
</dbReference>
<gene>
    <name evidence="3" type="ORF">SAMN05444483_11426</name>
</gene>
<dbReference type="InterPro" id="IPR001296">
    <property type="entry name" value="Glyco_trans_1"/>
</dbReference>
<dbReference type="InterPro" id="IPR050194">
    <property type="entry name" value="Glycosyltransferase_grp1"/>
</dbReference>
<dbReference type="Pfam" id="PF13439">
    <property type="entry name" value="Glyco_transf_4"/>
    <property type="match status" value="1"/>
</dbReference>
<name>A0A1M5KCW5_SALEC</name>
<proteinExistence type="predicted"/>
<dbReference type="STRING" id="1073325.SAMN05444483_11426"/>
<feature type="domain" description="Glycosyl transferase family 1" evidence="1">
    <location>
        <begin position="167"/>
        <end position="322"/>
    </location>
</feature>
<dbReference type="SUPFAM" id="SSF53756">
    <property type="entry name" value="UDP-Glycosyltransferase/glycogen phosphorylase"/>
    <property type="match status" value="1"/>
</dbReference>
<dbReference type="Proteomes" id="UP000183945">
    <property type="component" value="Unassembled WGS sequence"/>
</dbReference>
<protein>
    <submittedName>
        <fullName evidence="3">Glycosyltransferase involved in cell wall bisynthesis</fullName>
    </submittedName>
</protein>
<keyword evidence="3" id="KW-0808">Transferase</keyword>
<dbReference type="AlphaFoldDB" id="A0A1M5KCW5"/>
<sequence length="350" mass="39636">MKIGFICHDAFPIKEPFQGGLEMITALIVQELVERGHDVVSLCLQGSELPGKMVYYEKDLSSGSSNSELENIISVSKSLNEFLLRDFDVVQNHSMHFQAILMGNICPQPFVTTFHTPVFSFINVGLEAISKKINQTFIGVSDFTSKLYEKSLPEVTTIYNGIDLSNWQYNFSNTKNYYSWSGRICKEKGLDKLLQLCVQEKINLKIAGPISEPSYFKEKIEPLLSLEIFEYVGHLKQKELNKLIGTSKAFIFSSVWDEPFGLVIAEALASGVPVIANNLGAAPEIINEKSGCLFNLDDPETFKHALKKVNSVNRRNCRKRAEEFCDHKIMVDKYEALYKSFNKNYLKKVI</sequence>
<keyword evidence="4" id="KW-1185">Reference proteome</keyword>
<dbReference type="Pfam" id="PF00534">
    <property type="entry name" value="Glycos_transf_1"/>
    <property type="match status" value="1"/>
</dbReference>
<accession>A0A1M5KCW5</accession>
<evidence type="ECO:0000259" key="2">
    <source>
        <dbReference type="Pfam" id="PF13439"/>
    </source>
</evidence>
<evidence type="ECO:0000313" key="4">
    <source>
        <dbReference type="Proteomes" id="UP000183945"/>
    </source>
</evidence>
<dbReference type="Gene3D" id="3.40.50.2000">
    <property type="entry name" value="Glycogen Phosphorylase B"/>
    <property type="match status" value="2"/>
</dbReference>
<dbReference type="PANTHER" id="PTHR45947:SF3">
    <property type="entry name" value="SULFOQUINOVOSYL TRANSFERASE SQD2"/>
    <property type="match status" value="1"/>
</dbReference>
<dbReference type="GO" id="GO:0016757">
    <property type="term" value="F:glycosyltransferase activity"/>
    <property type="evidence" value="ECO:0007669"/>
    <property type="project" value="InterPro"/>
</dbReference>
<dbReference type="EMBL" id="FQVT01000014">
    <property type="protein sequence ID" value="SHG50587.1"/>
    <property type="molecule type" value="Genomic_DNA"/>
</dbReference>
<feature type="domain" description="Glycosyltransferase subfamily 4-like N-terminal" evidence="2">
    <location>
        <begin position="19"/>
        <end position="165"/>
    </location>
</feature>
<reference evidence="4" key="1">
    <citation type="submission" date="2016-11" db="EMBL/GenBank/DDBJ databases">
        <authorList>
            <person name="Varghese N."/>
            <person name="Submissions S."/>
        </authorList>
    </citation>
    <scope>NUCLEOTIDE SEQUENCE [LARGE SCALE GENOMIC DNA]</scope>
    <source>
        <strain evidence="4">DSM 24579</strain>
    </source>
</reference>
<organism evidence="3 4">
    <name type="scientific">Salegentibacter echinorum</name>
    <dbReference type="NCBI Taxonomy" id="1073325"/>
    <lineage>
        <taxon>Bacteria</taxon>
        <taxon>Pseudomonadati</taxon>
        <taxon>Bacteroidota</taxon>
        <taxon>Flavobacteriia</taxon>
        <taxon>Flavobacteriales</taxon>
        <taxon>Flavobacteriaceae</taxon>
        <taxon>Salegentibacter</taxon>
    </lineage>
</organism>
<dbReference type="InterPro" id="IPR028098">
    <property type="entry name" value="Glyco_trans_4-like_N"/>
</dbReference>